<dbReference type="InterPro" id="IPR011701">
    <property type="entry name" value="MFS"/>
</dbReference>
<proteinExistence type="inferred from homology"/>
<comment type="similarity">
    <text evidence="2">Belongs to the major facilitator superfamily. TCR/Tet family.</text>
</comment>
<evidence type="ECO:0000256" key="3">
    <source>
        <dbReference type="ARBA" id="ARBA00022692"/>
    </source>
</evidence>
<dbReference type="Pfam" id="PF07690">
    <property type="entry name" value="MFS_1"/>
    <property type="match status" value="1"/>
</dbReference>
<gene>
    <name evidence="9" type="ORF">CMUS01_07238</name>
</gene>
<evidence type="ECO:0000313" key="9">
    <source>
        <dbReference type="EMBL" id="KAF6831655.1"/>
    </source>
</evidence>
<feature type="transmembrane region" description="Helical" evidence="7">
    <location>
        <begin position="387"/>
        <end position="406"/>
    </location>
</feature>
<evidence type="ECO:0000256" key="6">
    <source>
        <dbReference type="SAM" id="MobiDB-lite"/>
    </source>
</evidence>
<dbReference type="PANTHER" id="PTHR23501:SF193">
    <property type="entry name" value="MULTIDRUG TRANSPORTER, PUTATIVE (AFU_ORTHOLOGUE AFUA_8G00940)-RELATED"/>
    <property type="match status" value="1"/>
</dbReference>
<comment type="caution">
    <text evidence="9">The sequence shown here is derived from an EMBL/GenBank/DDBJ whole genome shotgun (WGS) entry which is preliminary data.</text>
</comment>
<organism evidence="9 10">
    <name type="scientific">Colletotrichum musicola</name>
    <dbReference type="NCBI Taxonomy" id="2175873"/>
    <lineage>
        <taxon>Eukaryota</taxon>
        <taxon>Fungi</taxon>
        <taxon>Dikarya</taxon>
        <taxon>Ascomycota</taxon>
        <taxon>Pezizomycotina</taxon>
        <taxon>Sordariomycetes</taxon>
        <taxon>Hypocreomycetidae</taxon>
        <taxon>Glomerellales</taxon>
        <taxon>Glomerellaceae</taxon>
        <taxon>Colletotrichum</taxon>
        <taxon>Colletotrichum orchidearum species complex</taxon>
    </lineage>
</organism>
<dbReference type="Gene3D" id="1.20.1250.20">
    <property type="entry name" value="MFS general substrate transporter like domains"/>
    <property type="match status" value="1"/>
</dbReference>
<sequence length="584" mass="62137">MAATETATATAGADGRNGNGDGREVLVASSPPTTDAPGNTKYQKLASDSQLHGFKLYMVLVGVCFGAFVMALDVYVIGTAIPSITSDFQNTSHISWYPAAYTLAVCSLTPLAGKMASVFSLSWVYQGFFFVFLVGSAICGWASSSEVFIVGRAVSGIGAAAVTSGGLTVVLVISSPQRRPLYIGLCSSCFALGLILAPIIGGAFTEKVTWRWCFWINLPGGAVTLLAMFFFFKVPQRVGESKSVMQKIRSLDVVGSVLFVPGILMLILGLQWGGNAHPWNSATIIGLLVGSVVVLGVFASWESRLGDSAMIPSVLVTRRTILLSVIFSFCHLGALSVSSYYLPEWFQAVQGATPFESGIRVLPSVISQIVGTISAGAIALKIRFYNPWFYVGPVLMCTAAALYTQFTVSNTSSREWIGYQVIQGLGVGFSMQMPSLMVQLALKDRADLLPIGVSLNIFAQFLGATVAQVIAGAIFHARLESQLASRAALSHDQIQLLYRSGITNVRAVVGQYFPGLFGPIMEAYNSAIAQTHFVAVASAAVAFFLAFGIEWIRIEGSPIKLGGQDNVEAANSSSGEKQQEVTGH</sequence>
<dbReference type="GO" id="GO:0022857">
    <property type="term" value="F:transmembrane transporter activity"/>
    <property type="evidence" value="ECO:0007669"/>
    <property type="project" value="InterPro"/>
</dbReference>
<evidence type="ECO:0000256" key="5">
    <source>
        <dbReference type="ARBA" id="ARBA00023136"/>
    </source>
</evidence>
<evidence type="ECO:0000256" key="2">
    <source>
        <dbReference type="ARBA" id="ARBA00007520"/>
    </source>
</evidence>
<dbReference type="InterPro" id="IPR020846">
    <property type="entry name" value="MFS_dom"/>
</dbReference>
<dbReference type="PRINTS" id="PR01036">
    <property type="entry name" value="TCRTETB"/>
</dbReference>
<evidence type="ECO:0000256" key="1">
    <source>
        <dbReference type="ARBA" id="ARBA00004141"/>
    </source>
</evidence>
<keyword evidence="3 7" id="KW-0812">Transmembrane</keyword>
<dbReference type="SUPFAM" id="SSF103473">
    <property type="entry name" value="MFS general substrate transporter"/>
    <property type="match status" value="1"/>
</dbReference>
<dbReference type="InterPro" id="IPR036259">
    <property type="entry name" value="MFS_trans_sf"/>
</dbReference>
<dbReference type="Gene3D" id="1.20.1720.10">
    <property type="entry name" value="Multidrug resistance protein D"/>
    <property type="match status" value="1"/>
</dbReference>
<evidence type="ECO:0000259" key="8">
    <source>
        <dbReference type="PROSITE" id="PS50850"/>
    </source>
</evidence>
<dbReference type="OrthoDB" id="10021397at2759"/>
<keyword evidence="4 7" id="KW-1133">Transmembrane helix</keyword>
<dbReference type="AlphaFoldDB" id="A0A8H6KHX3"/>
<dbReference type="Proteomes" id="UP000639643">
    <property type="component" value="Unassembled WGS sequence"/>
</dbReference>
<keyword evidence="10" id="KW-1185">Reference proteome</keyword>
<feature type="region of interest" description="Disordered" evidence="6">
    <location>
        <begin position="565"/>
        <end position="584"/>
    </location>
</feature>
<dbReference type="GO" id="GO:0005886">
    <property type="term" value="C:plasma membrane"/>
    <property type="evidence" value="ECO:0007669"/>
    <property type="project" value="TreeGrafter"/>
</dbReference>
<feature type="region of interest" description="Disordered" evidence="6">
    <location>
        <begin position="1"/>
        <end position="40"/>
    </location>
</feature>
<feature type="transmembrane region" description="Helical" evidence="7">
    <location>
        <begin position="149"/>
        <end position="173"/>
    </location>
</feature>
<feature type="domain" description="Major facilitator superfamily (MFS) profile" evidence="8">
    <location>
        <begin position="59"/>
        <end position="550"/>
    </location>
</feature>
<reference evidence="9" key="1">
    <citation type="journal article" date="2020" name="Phytopathology">
        <title>Genome Sequence Resources of Colletotrichum truncatum, C. plurivorum, C. musicola, and C. sojae: Four Species Pathogenic to Soybean (Glycine max).</title>
        <authorList>
            <person name="Rogerio F."/>
            <person name="Boufleur T.R."/>
            <person name="Ciampi-Guillardi M."/>
            <person name="Sukno S.A."/>
            <person name="Thon M.R."/>
            <person name="Massola Junior N.S."/>
            <person name="Baroncelli R."/>
        </authorList>
    </citation>
    <scope>NUCLEOTIDE SEQUENCE</scope>
    <source>
        <strain evidence="9">LFN0074</strain>
    </source>
</reference>
<feature type="transmembrane region" description="Helical" evidence="7">
    <location>
        <begin position="279"/>
        <end position="301"/>
    </location>
</feature>
<keyword evidence="5 7" id="KW-0472">Membrane</keyword>
<dbReference type="PROSITE" id="PS50850">
    <property type="entry name" value="MFS"/>
    <property type="match status" value="1"/>
</dbReference>
<feature type="transmembrane region" description="Helical" evidence="7">
    <location>
        <begin position="123"/>
        <end position="143"/>
    </location>
</feature>
<feature type="compositionally biased region" description="Polar residues" evidence="6">
    <location>
        <begin position="30"/>
        <end position="40"/>
    </location>
</feature>
<accession>A0A8H6KHX3</accession>
<dbReference type="EMBL" id="WIGM01000255">
    <property type="protein sequence ID" value="KAF6831655.1"/>
    <property type="molecule type" value="Genomic_DNA"/>
</dbReference>
<dbReference type="CDD" id="cd17502">
    <property type="entry name" value="MFS_Azr1_MDR_like"/>
    <property type="match status" value="1"/>
</dbReference>
<feature type="transmembrane region" description="Helical" evidence="7">
    <location>
        <begin position="94"/>
        <end position="111"/>
    </location>
</feature>
<feature type="transmembrane region" description="Helical" evidence="7">
    <location>
        <begin position="321"/>
        <end position="341"/>
    </location>
</feature>
<feature type="compositionally biased region" description="Low complexity" evidence="6">
    <location>
        <begin position="1"/>
        <end position="14"/>
    </location>
</feature>
<dbReference type="PANTHER" id="PTHR23501">
    <property type="entry name" value="MAJOR FACILITATOR SUPERFAMILY"/>
    <property type="match status" value="1"/>
</dbReference>
<protein>
    <submittedName>
        <fullName evidence="9">MFS transporter</fullName>
    </submittedName>
</protein>
<feature type="transmembrane region" description="Helical" evidence="7">
    <location>
        <begin position="253"/>
        <end position="273"/>
    </location>
</feature>
<name>A0A8H6KHX3_9PEZI</name>
<evidence type="ECO:0000313" key="10">
    <source>
        <dbReference type="Proteomes" id="UP000639643"/>
    </source>
</evidence>
<feature type="transmembrane region" description="Helical" evidence="7">
    <location>
        <begin position="212"/>
        <end position="232"/>
    </location>
</feature>
<evidence type="ECO:0000256" key="7">
    <source>
        <dbReference type="SAM" id="Phobius"/>
    </source>
</evidence>
<feature type="transmembrane region" description="Helical" evidence="7">
    <location>
        <begin position="533"/>
        <end position="552"/>
    </location>
</feature>
<feature type="transmembrane region" description="Helical" evidence="7">
    <location>
        <begin position="180"/>
        <end position="200"/>
    </location>
</feature>
<feature type="transmembrane region" description="Helical" evidence="7">
    <location>
        <begin position="56"/>
        <end position="82"/>
    </location>
</feature>
<feature type="transmembrane region" description="Helical" evidence="7">
    <location>
        <begin position="457"/>
        <end position="475"/>
    </location>
</feature>
<feature type="transmembrane region" description="Helical" evidence="7">
    <location>
        <begin position="361"/>
        <end position="380"/>
    </location>
</feature>
<evidence type="ECO:0000256" key="4">
    <source>
        <dbReference type="ARBA" id="ARBA00022989"/>
    </source>
</evidence>
<comment type="subcellular location">
    <subcellularLocation>
        <location evidence="1">Membrane</location>
        <topology evidence="1">Multi-pass membrane protein</topology>
    </subcellularLocation>
</comment>